<dbReference type="InterPro" id="IPR001509">
    <property type="entry name" value="Epimerase_deHydtase"/>
</dbReference>
<keyword evidence="3" id="KW-1185">Reference proteome</keyword>
<sequence length="365" mass="38486">MSHSILLTGVSGYLGGSLLAQLGKTDAHALPAHKYKKLYALVRTDSQASAVQAYGAEPLRFDVKDASAVRAALLEHDISVVFFLIDALAATTQAHFIDALGEVKAKLGGTGAVTDVHFLHTSGAKIFSSHAGAPTEGPLFDDDPALYDVQKAQRPVVPLLQSAIDANTTAVDRAEARGVRCYIFVPCIVYGRGRGFGNCISIQTVAIVKAARAARRVYSVDDPPSAAVWPVCHVDDNTSLYLALLDAILAGKSPASGKQGYYLASSGSILWGDLYGAMARRLAERGVVDHPDVLPAAGNVDVLTTMGKALGCPPALVALMLGGRCTFTARHAGAELAWTPRFKPEHILDTAAEEVDLILDNLADS</sequence>
<dbReference type="PANTHER" id="PTHR48079">
    <property type="entry name" value="PROTEIN YEEZ"/>
    <property type="match status" value="1"/>
</dbReference>
<dbReference type="GO" id="GO:0005737">
    <property type="term" value="C:cytoplasm"/>
    <property type="evidence" value="ECO:0007669"/>
    <property type="project" value="TreeGrafter"/>
</dbReference>
<dbReference type="AlphaFoldDB" id="A0A1C1CB54"/>
<evidence type="ECO:0000313" key="3">
    <source>
        <dbReference type="Proteomes" id="UP000094526"/>
    </source>
</evidence>
<dbReference type="Proteomes" id="UP000094526">
    <property type="component" value="Unassembled WGS sequence"/>
</dbReference>
<dbReference type="PANTHER" id="PTHR48079:SF6">
    <property type="entry name" value="NAD(P)-BINDING DOMAIN-CONTAINING PROTEIN-RELATED"/>
    <property type="match status" value="1"/>
</dbReference>
<name>A0A1C1CB54_9EURO</name>
<dbReference type="VEuPathDB" id="FungiDB:G647_03646"/>
<dbReference type="OrthoDB" id="10262413at2759"/>
<dbReference type="GO" id="GO:0004029">
    <property type="term" value="F:aldehyde dehydrogenase (NAD+) activity"/>
    <property type="evidence" value="ECO:0007669"/>
    <property type="project" value="TreeGrafter"/>
</dbReference>
<dbReference type="Gene3D" id="3.40.50.720">
    <property type="entry name" value="NAD(P)-binding Rossmann-like Domain"/>
    <property type="match status" value="1"/>
</dbReference>
<evidence type="ECO:0000313" key="2">
    <source>
        <dbReference type="EMBL" id="OCT45754.1"/>
    </source>
</evidence>
<dbReference type="InterPro" id="IPR051783">
    <property type="entry name" value="NAD(P)-dependent_oxidoreduct"/>
</dbReference>
<comment type="caution">
    <text evidence="2">The sequence shown here is derived from an EMBL/GenBank/DDBJ whole genome shotgun (WGS) entry which is preliminary data.</text>
</comment>
<reference evidence="3" key="1">
    <citation type="submission" date="2015-07" db="EMBL/GenBank/DDBJ databases">
        <authorList>
            <person name="Teixeira M.M."/>
            <person name="Souza R.C."/>
            <person name="Almeida L.G."/>
            <person name="Vicente V.A."/>
            <person name="de Hoog S."/>
            <person name="Bocca A.L."/>
            <person name="de Almeida S.R."/>
            <person name="Vasconcelos A.T."/>
            <person name="Felipe M.S."/>
        </authorList>
    </citation>
    <scope>NUCLEOTIDE SEQUENCE [LARGE SCALE GENOMIC DNA]</scope>
    <source>
        <strain evidence="3">KSF</strain>
    </source>
</reference>
<dbReference type="InterPro" id="IPR036291">
    <property type="entry name" value="NAD(P)-bd_dom_sf"/>
</dbReference>
<organism evidence="2 3">
    <name type="scientific">Cladophialophora carrionii</name>
    <dbReference type="NCBI Taxonomy" id="86049"/>
    <lineage>
        <taxon>Eukaryota</taxon>
        <taxon>Fungi</taxon>
        <taxon>Dikarya</taxon>
        <taxon>Ascomycota</taxon>
        <taxon>Pezizomycotina</taxon>
        <taxon>Eurotiomycetes</taxon>
        <taxon>Chaetothyriomycetidae</taxon>
        <taxon>Chaetothyriales</taxon>
        <taxon>Herpotrichiellaceae</taxon>
        <taxon>Cladophialophora</taxon>
    </lineage>
</organism>
<accession>A0A1C1CB54</accession>
<feature type="domain" description="NAD-dependent epimerase/dehydratase" evidence="1">
    <location>
        <begin position="5"/>
        <end position="252"/>
    </location>
</feature>
<proteinExistence type="predicted"/>
<dbReference type="eggNOG" id="ENOG502SJ62">
    <property type="taxonomic scope" value="Eukaryota"/>
</dbReference>
<dbReference type="SUPFAM" id="SSF51735">
    <property type="entry name" value="NAD(P)-binding Rossmann-fold domains"/>
    <property type="match status" value="1"/>
</dbReference>
<protein>
    <submittedName>
        <fullName evidence="2">Putative nad dependent epimerase dehydratase family protein</fullName>
    </submittedName>
</protein>
<dbReference type="VEuPathDB" id="FungiDB:CLCR_01596"/>
<dbReference type="STRING" id="86049.A0A1C1CB54"/>
<gene>
    <name evidence="2" type="ORF">CLCR_01596</name>
</gene>
<evidence type="ECO:0000259" key="1">
    <source>
        <dbReference type="Pfam" id="PF01370"/>
    </source>
</evidence>
<dbReference type="Pfam" id="PF01370">
    <property type="entry name" value="Epimerase"/>
    <property type="match status" value="1"/>
</dbReference>
<dbReference type="EMBL" id="LGRB01000019">
    <property type="protein sequence ID" value="OCT45754.1"/>
    <property type="molecule type" value="Genomic_DNA"/>
</dbReference>